<evidence type="ECO:0000256" key="1">
    <source>
        <dbReference type="SAM" id="MobiDB-lite"/>
    </source>
</evidence>
<feature type="region of interest" description="Disordered" evidence="1">
    <location>
        <begin position="1"/>
        <end position="106"/>
    </location>
</feature>
<dbReference type="Gene3D" id="1.10.1000.11">
    <property type="entry name" value="Arf Nucleotide-binding Site Opener,domain 2"/>
    <property type="match status" value="1"/>
</dbReference>
<evidence type="ECO:0008006" key="6">
    <source>
        <dbReference type="Google" id="ProtNLM"/>
    </source>
</evidence>
<feature type="compositionally biased region" description="Pro residues" evidence="1">
    <location>
        <begin position="520"/>
        <end position="542"/>
    </location>
</feature>
<organism evidence="4 5">
    <name type="scientific">Lichtheimia ornata</name>
    <dbReference type="NCBI Taxonomy" id="688661"/>
    <lineage>
        <taxon>Eukaryota</taxon>
        <taxon>Fungi</taxon>
        <taxon>Fungi incertae sedis</taxon>
        <taxon>Mucoromycota</taxon>
        <taxon>Mucoromycotina</taxon>
        <taxon>Mucoromycetes</taxon>
        <taxon>Mucorales</taxon>
        <taxon>Lichtheimiaceae</taxon>
        <taxon>Lichtheimia</taxon>
    </lineage>
</organism>
<dbReference type="GO" id="GO:0005085">
    <property type="term" value="F:guanyl-nucleotide exchange factor activity"/>
    <property type="evidence" value="ECO:0007669"/>
    <property type="project" value="InterPro"/>
</dbReference>
<feature type="compositionally biased region" description="Polar residues" evidence="1">
    <location>
        <begin position="472"/>
        <end position="495"/>
    </location>
</feature>
<gene>
    <name evidence="4" type="ORF">O0I10_012063</name>
</gene>
<dbReference type="InterPro" id="IPR041681">
    <property type="entry name" value="PH_9"/>
</dbReference>
<dbReference type="SUPFAM" id="SSF50729">
    <property type="entry name" value="PH domain-like"/>
    <property type="match status" value="1"/>
</dbReference>
<feature type="compositionally biased region" description="Polar residues" evidence="1">
    <location>
        <begin position="269"/>
        <end position="280"/>
    </location>
</feature>
<feature type="compositionally biased region" description="Acidic residues" evidence="1">
    <location>
        <begin position="378"/>
        <end position="395"/>
    </location>
</feature>
<dbReference type="SUPFAM" id="SSF48425">
    <property type="entry name" value="Sec7 domain"/>
    <property type="match status" value="1"/>
</dbReference>
<feature type="domain" description="PH" evidence="2">
    <location>
        <begin position="878"/>
        <end position="1046"/>
    </location>
</feature>
<feature type="region of interest" description="Disordered" evidence="1">
    <location>
        <begin position="850"/>
        <end position="877"/>
    </location>
</feature>
<dbReference type="GeneID" id="83219451"/>
<dbReference type="RefSeq" id="XP_058337204.1">
    <property type="nucleotide sequence ID" value="XM_058492010.1"/>
</dbReference>
<dbReference type="InterPro" id="IPR023394">
    <property type="entry name" value="Sec7_C_sf"/>
</dbReference>
<dbReference type="SMART" id="SM00233">
    <property type="entry name" value="PH"/>
    <property type="match status" value="1"/>
</dbReference>
<reference evidence="4 5" key="1">
    <citation type="submission" date="2023-03" db="EMBL/GenBank/DDBJ databases">
        <title>Genome sequence of Lichtheimia ornata CBS 291.66.</title>
        <authorList>
            <person name="Mohabir J.T."/>
            <person name="Shea T.P."/>
            <person name="Kurbessoian T."/>
            <person name="Berby B."/>
            <person name="Fontaine J."/>
            <person name="Livny J."/>
            <person name="Gnirke A."/>
            <person name="Stajich J.E."/>
            <person name="Cuomo C.A."/>
        </authorList>
    </citation>
    <scope>NUCLEOTIDE SEQUENCE [LARGE SCALE GENOMIC DNA]</scope>
    <source>
        <strain evidence="4">CBS 291.66</strain>
    </source>
</reference>
<feature type="compositionally biased region" description="Low complexity" evidence="1">
    <location>
        <begin position="1"/>
        <end position="18"/>
    </location>
</feature>
<dbReference type="Pfam" id="PF15410">
    <property type="entry name" value="PH_9"/>
    <property type="match status" value="1"/>
</dbReference>
<feature type="region of interest" description="Disordered" evidence="1">
    <location>
        <begin position="919"/>
        <end position="948"/>
    </location>
</feature>
<feature type="compositionally biased region" description="Low complexity" evidence="1">
    <location>
        <begin position="252"/>
        <end position="268"/>
    </location>
</feature>
<evidence type="ECO:0000259" key="3">
    <source>
        <dbReference type="PROSITE" id="PS50190"/>
    </source>
</evidence>
<feature type="compositionally biased region" description="Low complexity" evidence="1">
    <location>
        <begin position="930"/>
        <end position="939"/>
    </location>
</feature>
<feature type="compositionally biased region" description="Polar residues" evidence="1">
    <location>
        <begin position="302"/>
        <end position="320"/>
    </location>
</feature>
<dbReference type="PROSITE" id="PS50003">
    <property type="entry name" value="PH_DOMAIN"/>
    <property type="match status" value="1"/>
</dbReference>
<name>A0AAD7UTN9_9FUNG</name>
<dbReference type="PANTHER" id="PTHR10663">
    <property type="entry name" value="GUANYL-NUCLEOTIDE EXCHANGE FACTOR"/>
    <property type="match status" value="1"/>
</dbReference>
<dbReference type="InterPro" id="IPR011993">
    <property type="entry name" value="PH-like_dom_sf"/>
</dbReference>
<dbReference type="GO" id="GO:0032012">
    <property type="term" value="P:regulation of ARF protein signal transduction"/>
    <property type="evidence" value="ECO:0007669"/>
    <property type="project" value="InterPro"/>
</dbReference>
<protein>
    <recommendedName>
        <fullName evidence="6">SEC7 domain-containing protein</fullName>
    </recommendedName>
</protein>
<sequence length="1244" mass="137270">MSSHSNSSRLNHHNASSSTPMTPIQNVPLDMAAADPRFAAQFIPSRHAPEPPHRRSPHSSNPSLPRVDSSLGHPVRHVPTTLVDDHHHHQAVKKANPHHGSNKSGFGFLKKLRAKPVDDSDDMTIKRTRSIQHQQQHTVPISHPTPRNLHNIPLAPPATQSSANAPSIEVVGKRTYRRPELRSGIQESDDLLSSIPDELRSRPSTSLHTPPQPPNVHNTNQQSPNITNTTTTTTTTSNFSPNTTTANAYPIRNTPRRLTPSPSSPTLNASHSDSASIHSTNQERHKTSTDTSDNDDDAPLQHGTQRFSSWSNASTGKSSGSFSLYSTFGPEASDSTLDLDQPLPELPIGNRSPSPPSSSSMDKKEDQHHHQQQAAKDNDDDDNDDDSDSDDDDLFVDATGMSQEDMEREKRTSSSSSSKNRLSKRLSGGHFGSAGGLMLSTAANRNSTQELAELMMNWRRESIDISLPAAATLSNNRPPSIARTNTPSLTLSSGNIPPIPVAALSPPPRRKRSLHQLQQQPPPPSSSLPPPPPPPPQMPLPPAFTSSALPDPPPPKQSPPPLPQSSASAPTMTRSVDKETTHEGEARFAAQHIWQGDESFIVKERAAEWLGQGKSLNGKALEYYMDYFDFSDMRMDSAFRKLCSKLYFKAEAQQIDRILQVFAQRYWKCNPESIFGNPDIVYAVAYSLLLLNTDLHVAQGNHTRMNRVAFVRNTMSTIQEQLHNMPIERKHGSALYSKTWESDLEIYLKELYTSVKHNQILQPLSSQQLHVGGDQKRSSSILGSGGRRVVDFKRSVNSMVRKSGRESTLFSDDLVINPMTSPLSSPKRGSFASSTSATSSMMHHTVATNITTPSLSPTSSQQTFASSDHHHHHPAQPPYYKEGVVIRKHLLETSGQKSKHREWKECFVVVGQGELKMYASQGNSGGSGGTTSSNNNNNNSGGGSNHGEERKSLLRASSINNFAALAESLSSSSNRSSIMAGTSTMQLLGTIKLNHSLANVLPPPGYNRQRPHVFAVQQPHGGVYLFQAPSHEQVNEWVATCNYWAARQSKEPLAGGVSNMEYGWGSCLDDVILDLDASVDVNTGQSFDDPDSINIYEWRPPMPPSVSSTLDELDQLDALRKHLGTLSNDINEHRDLKRKMVIKFSSKSQNYTKVMSNWESKSTYLLHEIIKYQNYCDALEKCIKQHQQMEEPPLLPPPQEYRQSIVMAPSLPMHLEYEESEMDLFSEIGKELAQLSTSDNKGKV</sequence>
<dbReference type="InterPro" id="IPR001849">
    <property type="entry name" value="PH_domain"/>
</dbReference>
<dbReference type="PANTHER" id="PTHR10663:SF373">
    <property type="entry name" value="PH AND SEC7 DOMAIN-CONTAINING PROTEIN C11E3.11C"/>
    <property type="match status" value="1"/>
</dbReference>
<accession>A0AAD7UTN9</accession>
<dbReference type="PROSITE" id="PS50190">
    <property type="entry name" value="SEC7"/>
    <property type="match status" value="1"/>
</dbReference>
<feature type="region of interest" description="Disordered" evidence="1">
    <location>
        <begin position="472"/>
        <end position="582"/>
    </location>
</feature>
<dbReference type="Gene3D" id="2.30.29.30">
    <property type="entry name" value="Pleckstrin-homology domain (PH domain)/Phosphotyrosine-binding domain (PTB)"/>
    <property type="match status" value="1"/>
</dbReference>
<dbReference type="Pfam" id="PF01369">
    <property type="entry name" value="Sec7"/>
    <property type="match status" value="1"/>
</dbReference>
<keyword evidence="5" id="KW-1185">Reference proteome</keyword>
<proteinExistence type="predicted"/>
<dbReference type="InterPro" id="IPR000904">
    <property type="entry name" value="Sec7_dom"/>
</dbReference>
<evidence type="ECO:0000259" key="2">
    <source>
        <dbReference type="PROSITE" id="PS50003"/>
    </source>
</evidence>
<feature type="compositionally biased region" description="Low complexity" evidence="1">
    <location>
        <begin position="850"/>
        <end position="863"/>
    </location>
</feature>
<feature type="compositionally biased region" description="Low complexity" evidence="1">
    <location>
        <begin position="218"/>
        <end position="245"/>
    </location>
</feature>
<dbReference type="CDD" id="cd00171">
    <property type="entry name" value="Sec7"/>
    <property type="match status" value="1"/>
</dbReference>
<feature type="region of interest" description="Disordered" evidence="1">
    <location>
        <begin position="333"/>
        <end position="430"/>
    </location>
</feature>
<dbReference type="EMBL" id="JARTCD010000110">
    <property type="protein sequence ID" value="KAJ8652290.1"/>
    <property type="molecule type" value="Genomic_DNA"/>
</dbReference>
<dbReference type="SMART" id="SM00222">
    <property type="entry name" value="Sec7"/>
    <property type="match status" value="1"/>
</dbReference>
<feature type="domain" description="SEC7" evidence="3">
    <location>
        <begin position="590"/>
        <end position="758"/>
    </location>
</feature>
<feature type="compositionally biased region" description="Pro residues" evidence="1">
    <location>
        <begin position="550"/>
        <end position="563"/>
    </location>
</feature>
<evidence type="ECO:0000313" key="4">
    <source>
        <dbReference type="EMBL" id="KAJ8652290.1"/>
    </source>
</evidence>
<dbReference type="Proteomes" id="UP001234581">
    <property type="component" value="Unassembled WGS sequence"/>
</dbReference>
<comment type="caution">
    <text evidence="4">The sequence shown here is derived from an EMBL/GenBank/DDBJ whole genome shotgun (WGS) entry which is preliminary data.</text>
</comment>
<feature type="compositionally biased region" description="Basic residues" evidence="1">
    <location>
        <begin position="88"/>
        <end position="101"/>
    </location>
</feature>
<evidence type="ECO:0000313" key="5">
    <source>
        <dbReference type="Proteomes" id="UP001234581"/>
    </source>
</evidence>
<feature type="region of interest" description="Disordered" evidence="1">
    <location>
        <begin position="130"/>
        <end position="320"/>
    </location>
</feature>
<dbReference type="InterPro" id="IPR035999">
    <property type="entry name" value="Sec7_dom_sf"/>
</dbReference>
<dbReference type="AlphaFoldDB" id="A0AAD7UTN9"/>